<evidence type="ECO:0000313" key="2">
    <source>
        <dbReference type="EMBL" id="TNN76813.1"/>
    </source>
</evidence>
<feature type="compositionally biased region" description="Polar residues" evidence="1">
    <location>
        <begin position="1"/>
        <end position="12"/>
    </location>
</feature>
<name>A0A4Z2IHZ4_9TELE</name>
<feature type="region of interest" description="Disordered" evidence="1">
    <location>
        <begin position="1"/>
        <end position="26"/>
    </location>
</feature>
<feature type="region of interest" description="Disordered" evidence="1">
    <location>
        <begin position="82"/>
        <end position="113"/>
    </location>
</feature>
<reference evidence="2 3" key="1">
    <citation type="submission" date="2019-03" db="EMBL/GenBank/DDBJ databases">
        <title>First draft genome of Liparis tanakae, snailfish: a comprehensive survey of snailfish specific genes.</title>
        <authorList>
            <person name="Kim W."/>
            <person name="Song I."/>
            <person name="Jeong J.-H."/>
            <person name="Kim D."/>
            <person name="Kim S."/>
            <person name="Ryu S."/>
            <person name="Song J.Y."/>
            <person name="Lee S.K."/>
        </authorList>
    </citation>
    <scope>NUCLEOTIDE SEQUENCE [LARGE SCALE GENOMIC DNA]</scope>
    <source>
        <tissue evidence="2">Muscle</tissue>
    </source>
</reference>
<sequence length="136" mass="15309">MFGLQRTNSTAGTDERGERPPDDHQMNVPAVAEDICFRLSSMKRACQIVTYGKYPQRRQDRKTLIRVGLLGTEGLQRCLDPGNVRGGQLEPMPQQTGEEVQRLSSRRGEPVDPIPDLQQLQQGRVLRSLSVRVVKL</sequence>
<dbReference type="Proteomes" id="UP000314294">
    <property type="component" value="Unassembled WGS sequence"/>
</dbReference>
<protein>
    <submittedName>
        <fullName evidence="2">Uncharacterized protein</fullName>
    </submittedName>
</protein>
<accession>A0A4Z2IHZ4</accession>
<organism evidence="2 3">
    <name type="scientific">Liparis tanakae</name>
    <name type="common">Tanaka's snailfish</name>
    <dbReference type="NCBI Taxonomy" id="230148"/>
    <lineage>
        <taxon>Eukaryota</taxon>
        <taxon>Metazoa</taxon>
        <taxon>Chordata</taxon>
        <taxon>Craniata</taxon>
        <taxon>Vertebrata</taxon>
        <taxon>Euteleostomi</taxon>
        <taxon>Actinopterygii</taxon>
        <taxon>Neopterygii</taxon>
        <taxon>Teleostei</taxon>
        <taxon>Neoteleostei</taxon>
        <taxon>Acanthomorphata</taxon>
        <taxon>Eupercaria</taxon>
        <taxon>Perciformes</taxon>
        <taxon>Cottioidei</taxon>
        <taxon>Cottales</taxon>
        <taxon>Liparidae</taxon>
        <taxon>Liparis</taxon>
    </lineage>
</organism>
<gene>
    <name evidence="2" type="ORF">EYF80_012866</name>
</gene>
<evidence type="ECO:0000313" key="3">
    <source>
        <dbReference type="Proteomes" id="UP000314294"/>
    </source>
</evidence>
<keyword evidence="3" id="KW-1185">Reference proteome</keyword>
<feature type="compositionally biased region" description="Basic and acidic residues" evidence="1">
    <location>
        <begin position="13"/>
        <end position="25"/>
    </location>
</feature>
<evidence type="ECO:0000256" key="1">
    <source>
        <dbReference type="SAM" id="MobiDB-lite"/>
    </source>
</evidence>
<comment type="caution">
    <text evidence="2">The sequence shown here is derived from an EMBL/GenBank/DDBJ whole genome shotgun (WGS) entry which is preliminary data.</text>
</comment>
<dbReference type="AlphaFoldDB" id="A0A4Z2IHZ4"/>
<proteinExistence type="predicted"/>
<dbReference type="EMBL" id="SRLO01000089">
    <property type="protein sequence ID" value="TNN76813.1"/>
    <property type="molecule type" value="Genomic_DNA"/>
</dbReference>